<feature type="compositionally biased region" description="Polar residues" evidence="9">
    <location>
        <begin position="181"/>
        <end position="198"/>
    </location>
</feature>
<dbReference type="GeneTree" id="ENSGT01150000286953"/>
<evidence type="ECO:0000259" key="10">
    <source>
        <dbReference type="PROSITE" id="PS50157"/>
    </source>
</evidence>
<dbReference type="PROSITE" id="PS50157">
    <property type="entry name" value="ZINC_FINGER_C2H2_2"/>
    <property type="match status" value="3"/>
</dbReference>
<dbReference type="RefSeq" id="XP_035492930.1">
    <property type="nucleotide sequence ID" value="XM_035637037.2"/>
</dbReference>
<reference evidence="11" key="1">
    <citation type="submission" date="2023-05" db="EMBL/GenBank/DDBJ databases">
        <title>High-quality long-read genome of Scophthalmus maximus.</title>
        <authorList>
            <person name="Lien S."/>
            <person name="Martinez P."/>
        </authorList>
    </citation>
    <scope>NUCLEOTIDE SEQUENCE [LARGE SCALE GENOMIC DNA]</scope>
</reference>
<dbReference type="GO" id="GO:0008270">
    <property type="term" value="F:zinc ion binding"/>
    <property type="evidence" value="ECO:0007669"/>
    <property type="project" value="UniProtKB-KW"/>
</dbReference>
<keyword evidence="4 8" id="KW-0863">Zinc-finger</keyword>
<dbReference type="GeneID" id="118312441"/>
<dbReference type="PROSITE" id="PS00028">
    <property type="entry name" value="ZINC_FINGER_C2H2_1"/>
    <property type="match status" value="3"/>
</dbReference>
<feature type="compositionally biased region" description="Basic and acidic residues" evidence="9">
    <location>
        <begin position="455"/>
        <end position="467"/>
    </location>
</feature>
<feature type="domain" description="C2H2-type" evidence="10">
    <location>
        <begin position="501"/>
        <end position="528"/>
    </location>
</feature>
<dbReference type="InterPro" id="IPR013087">
    <property type="entry name" value="Znf_C2H2_type"/>
</dbReference>
<dbReference type="FunFam" id="3.30.160.60:FF:001465">
    <property type="entry name" value="Zinc finger protein 560"/>
    <property type="match status" value="1"/>
</dbReference>
<feature type="region of interest" description="Disordered" evidence="9">
    <location>
        <begin position="318"/>
        <end position="347"/>
    </location>
</feature>
<evidence type="ECO:0000256" key="7">
    <source>
        <dbReference type="ARBA" id="ARBA00023242"/>
    </source>
</evidence>
<feature type="domain" description="C2H2-type" evidence="10">
    <location>
        <begin position="473"/>
        <end position="500"/>
    </location>
</feature>
<keyword evidence="6" id="KW-0238">DNA-binding</keyword>
<dbReference type="Gene3D" id="3.30.160.60">
    <property type="entry name" value="Classic Zinc Finger"/>
    <property type="match status" value="3"/>
</dbReference>
<dbReference type="InterPro" id="IPR036236">
    <property type="entry name" value="Znf_C2H2_sf"/>
</dbReference>
<evidence type="ECO:0000256" key="3">
    <source>
        <dbReference type="ARBA" id="ARBA00022737"/>
    </source>
</evidence>
<dbReference type="FunFam" id="3.30.160.60:FF:000358">
    <property type="entry name" value="zinc finger protein 24"/>
    <property type="match status" value="1"/>
</dbReference>
<sequence>MSDPETLAVTFRAQLSDVMGTLVKAAVYEVTRLVEDGLLEEVRRRGRETESLRLRLQWTERRRGGRGGGKTGTCVDCARRDVELSTDMADAGSKEQQDGASRCSAGETEGGPVDGWTRGRGPEAAGDPSAGPAPEGGSQATEEDEVVPAVDVKEEEVNKPSCSSLHLGEWSDALDGKAGLESQSATEKTEAQPKQTMENSEELLRNIIKQGPQISAAFCFPDELEEIHMTTDPSHVSSSEMDTSWAGLLQNHRLCTEKDHNPAKSPLKRTEHELQDSVAADVRARVSQSATSGSTKAGLQNSKASGVTIKQEVCEENEHLERKEMPKSGSVKPHRPSSEAHRQNHISHKATVQDVLKLHSRVGTGLKLQAAIQHLHRPMKNPPHVLSNSTTAALSIAHTQVVNLNPLNRIPSSSKAAPPPPLPAPRVHLGDKQPAALNRPGAPWARSQHQSANSHHADPVPHADSHSGPRHLLRCGQCGKCFPHPSNLKAHLQTHTGERPFCCSLCDRSFTKLSNLKAHRRVHTGERPYCCLACGKRFTQKCNLKRHQRIHLDM</sequence>
<evidence type="ECO:0000256" key="6">
    <source>
        <dbReference type="ARBA" id="ARBA00023125"/>
    </source>
</evidence>
<dbReference type="GO" id="GO:0000981">
    <property type="term" value="F:DNA-binding transcription factor activity, RNA polymerase II-specific"/>
    <property type="evidence" value="ECO:0007669"/>
    <property type="project" value="TreeGrafter"/>
</dbReference>
<dbReference type="GO" id="GO:0003677">
    <property type="term" value="F:DNA binding"/>
    <property type="evidence" value="ECO:0007669"/>
    <property type="project" value="UniProtKB-KW"/>
</dbReference>
<evidence type="ECO:0000256" key="1">
    <source>
        <dbReference type="ARBA" id="ARBA00004123"/>
    </source>
</evidence>
<dbReference type="Ensembl" id="ENSSMAT00000025917.2">
    <property type="protein sequence ID" value="ENSSMAP00000025604.2"/>
    <property type="gene ID" value="ENSSMAG00000015679.2"/>
</dbReference>
<dbReference type="KEGG" id="smau:118312441"/>
<evidence type="ECO:0000256" key="5">
    <source>
        <dbReference type="ARBA" id="ARBA00022833"/>
    </source>
</evidence>
<keyword evidence="5" id="KW-0862">Zinc</keyword>
<organism evidence="11 12">
    <name type="scientific">Scophthalmus maximus</name>
    <name type="common">Turbot</name>
    <name type="synonym">Psetta maxima</name>
    <dbReference type="NCBI Taxonomy" id="52904"/>
    <lineage>
        <taxon>Eukaryota</taxon>
        <taxon>Metazoa</taxon>
        <taxon>Chordata</taxon>
        <taxon>Craniata</taxon>
        <taxon>Vertebrata</taxon>
        <taxon>Euteleostomi</taxon>
        <taxon>Actinopterygii</taxon>
        <taxon>Neopterygii</taxon>
        <taxon>Teleostei</taxon>
        <taxon>Neoteleostei</taxon>
        <taxon>Acanthomorphata</taxon>
        <taxon>Carangaria</taxon>
        <taxon>Pleuronectiformes</taxon>
        <taxon>Pleuronectoidei</taxon>
        <taxon>Scophthalmidae</taxon>
        <taxon>Scophthalmus</taxon>
    </lineage>
</organism>
<protein>
    <recommendedName>
        <fullName evidence="10">C2H2-type domain-containing protein</fullName>
    </recommendedName>
</protein>
<feature type="region of interest" description="Disordered" evidence="9">
    <location>
        <begin position="88"/>
        <end position="199"/>
    </location>
</feature>
<gene>
    <name evidence="11" type="primary">si:ch73-109d9.3</name>
</gene>
<feature type="region of interest" description="Disordered" evidence="9">
    <location>
        <begin position="408"/>
        <end position="468"/>
    </location>
</feature>
<evidence type="ECO:0000256" key="8">
    <source>
        <dbReference type="PROSITE-ProRule" id="PRU00042"/>
    </source>
</evidence>
<dbReference type="PANTHER" id="PTHR24394">
    <property type="entry name" value="ZINC FINGER PROTEIN"/>
    <property type="match status" value="1"/>
</dbReference>
<name>A0A8D3AYI7_SCOMX</name>
<comment type="subcellular location">
    <subcellularLocation>
        <location evidence="1">Nucleus</location>
    </subcellularLocation>
</comment>
<dbReference type="GO" id="GO:0005634">
    <property type="term" value="C:nucleus"/>
    <property type="evidence" value="ECO:0007669"/>
    <property type="project" value="UniProtKB-SubCell"/>
</dbReference>
<evidence type="ECO:0000313" key="12">
    <source>
        <dbReference type="Proteomes" id="UP000694558"/>
    </source>
</evidence>
<feature type="domain" description="C2H2-type" evidence="10">
    <location>
        <begin position="529"/>
        <end position="554"/>
    </location>
</feature>
<dbReference type="Pfam" id="PF00096">
    <property type="entry name" value="zf-C2H2"/>
    <property type="match status" value="3"/>
</dbReference>
<dbReference type="SMART" id="SM00355">
    <property type="entry name" value="ZnF_C2H2"/>
    <property type="match status" value="3"/>
</dbReference>
<reference evidence="11" key="2">
    <citation type="submission" date="2025-08" db="UniProtKB">
        <authorList>
            <consortium name="Ensembl"/>
        </authorList>
    </citation>
    <scope>IDENTIFICATION</scope>
</reference>
<accession>A0A8D3AYI7</accession>
<evidence type="ECO:0000313" key="11">
    <source>
        <dbReference type="Ensembl" id="ENSSMAP00000025604.2"/>
    </source>
</evidence>
<dbReference type="PANTHER" id="PTHR24394:SF47">
    <property type="entry name" value="ZINC FINGER AND BTB DOMAIN CONTAINING 20"/>
    <property type="match status" value="1"/>
</dbReference>
<dbReference type="GO" id="GO:0000122">
    <property type="term" value="P:negative regulation of transcription by RNA polymerase II"/>
    <property type="evidence" value="ECO:0007669"/>
    <property type="project" value="UniProtKB-ARBA"/>
</dbReference>
<keyword evidence="2" id="KW-0479">Metal-binding</keyword>
<dbReference type="AlphaFoldDB" id="A0A8D3AYI7"/>
<proteinExistence type="predicted"/>
<evidence type="ECO:0000256" key="4">
    <source>
        <dbReference type="ARBA" id="ARBA00022771"/>
    </source>
</evidence>
<dbReference type="SUPFAM" id="SSF57667">
    <property type="entry name" value="beta-beta-alpha zinc fingers"/>
    <property type="match status" value="2"/>
</dbReference>
<dbReference type="Proteomes" id="UP000694558">
    <property type="component" value="Chromosome 8"/>
</dbReference>
<dbReference type="OrthoDB" id="8922241at2759"/>
<evidence type="ECO:0000256" key="2">
    <source>
        <dbReference type="ARBA" id="ARBA00022723"/>
    </source>
</evidence>
<dbReference type="FunFam" id="3.30.160.60:FF:001155">
    <property type="entry name" value="Zinc finger 30C"/>
    <property type="match status" value="1"/>
</dbReference>
<keyword evidence="3" id="KW-0677">Repeat</keyword>
<evidence type="ECO:0000256" key="9">
    <source>
        <dbReference type="SAM" id="MobiDB-lite"/>
    </source>
</evidence>
<keyword evidence="7" id="KW-0539">Nucleus</keyword>